<keyword evidence="1" id="KW-0472">Membrane</keyword>
<accession>A0ABX0XFN1</accession>
<keyword evidence="3" id="KW-1185">Reference proteome</keyword>
<dbReference type="RefSeq" id="WP_168039006.1">
    <property type="nucleotide sequence ID" value="NZ_JAATJH010000005.1"/>
</dbReference>
<gene>
    <name evidence="2" type="ORF">GGR27_003206</name>
</gene>
<organism evidence="2 3">
    <name type="scientific">Neolewinella antarctica</name>
    <dbReference type="NCBI Taxonomy" id="442734"/>
    <lineage>
        <taxon>Bacteria</taxon>
        <taxon>Pseudomonadati</taxon>
        <taxon>Bacteroidota</taxon>
        <taxon>Saprospiria</taxon>
        <taxon>Saprospirales</taxon>
        <taxon>Lewinellaceae</taxon>
        <taxon>Neolewinella</taxon>
    </lineage>
</organism>
<keyword evidence="1" id="KW-1133">Transmembrane helix</keyword>
<name>A0ABX0XFN1_9BACT</name>
<evidence type="ECO:0000313" key="2">
    <source>
        <dbReference type="EMBL" id="NJC27689.1"/>
    </source>
</evidence>
<proteinExistence type="predicted"/>
<evidence type="ECO:0000256" key="1">
    <source>
        <dbReference type="SAM" id="Phobius"/>
    </source>
</evidence>
<keyword evidence="1" id="KW-0812">Transmembrane</keyword>
<evidence type="ECO:0000313" key="3">
    <source>
        <dbReference type="Proteomes" id="UP000770785"/>
    </source>
</evidence>
<feature type="transmembrane region" description="Helical" evidence="1">
    <location>
        <begin position="6"/>
        <end position="25"/>
    </location>
</feature>
<sequence>MFNILLIASFSWSIGIIVFVRYPYFTENDRCTLQMVDISYPPATGGYYAPVLISEPFSDGCREQVYLSNLIGTKDYAALQQAVLDVEKSGYVFSGYCSKVCYFEKSDRVLSLSEIKNINIKTMATELLLAMTLLIWPAVQLLRGKKLFWWGVCIVISATPNALTAQTPKLGINFPTYAVQTKIDTVYTYIYDTTSLIRRTNLDTNDISLQYPEQVLEAMVNSTGNDWVDFYAEPNGVERKYKKERHYVTLNKSASEDFYFRPVLKLVYLYEGEVTTFIRYRIVDQRVPFNIAALCAIKKVGDKYLLKTKPTRADITFALTYLKKDVLMGLLDPNRDDLNKLKEKVFTDEKLDLSLLGQYFMYWYQNTEFFDYEIKNYVEKI</sequence>
<protein>
    <submittedName>
        <fullName evidence="2">Uncharacterized protein</fullName>
    </submittedName>
</protein>
<feature type="transmembrane region" description="Helical" evidence="1">
    <location>
        <begin position="123"/>
        <end position="141"/>
    </location>
</feature>
<comment type="caution">
    <text evidence="2">The sequence shown here is derived from an EMBL/GenBank/DDBJ whole genome shotgun (WGS) entry which is preliminary data.</text>
</comment>
<dbReference type="EMBL" id="JAATJH010000005">
    <property type="protein sequence ID" value="NJC27689.1"/>
    <property type="molecule type" value="Genomic_DNA"/>
</dbReference>
<reference evidence="2 3" key="1">
    <citation type="submission" date="2020-03" db="EMBL/GenBank/DDBJ databases">
        <title>Genomic Encyclopedia of Type Strains, Phase IV (KMG-IV): sequencing the most valuable type-strain genomes for metagenomic binning, comparative biology and taxonomic classification.</title>
        <authorList>
            <person name="Goeker M."/>
        </authorList>
    </citation>
    <scope>NUCLEOTIDE SEQUENCE [LARGE SCALE GENOMIC DNA]</scope>
    <source>
        <strain evidence="2 3">DSM 105096</strain>
    </source>
</reference>
<dbReference type="Proteomes" id="UP000770785">
    <property type="component" value="Unassembled WGS sequence"/>
</dbReference>